<sequence>MTDPDSLNVLLSPYGVVSRVETAHELDSPERLSFAVAGIGSGMPGRATSSYGRIQKGGLAVVNHVFSGGRAWDSPAMARFVAIAEGAERYAGFDILGEERIWATADELGGDCLDPARYPRCSPAEYGAADCPMRPFDPAARIRWSRGLDLVTGRETWVPSVMACPGLRDAVPAEGFTFRMSTGMAVHTDPVEAVVQGVCEVVERDAAALAWLQRLPLPRIAAGDRSEAAQAAIDWCAARSVEVHLFDASTDLGVPVAYCVLADRRDRRACHAVGAGTGRTLAAAADKALFEAIGMRAELRRAKGPVPDSPADFRAMEDGARYMGAADRAPAFAFLLDQAGTGAGRPALAEAPPDALPAAPGLALRRLVSGLAAAGMRAVVVDRTPDELAGAGLTAVNVIVPDLQPLSLHPRAQFKGHPRLYEAPARMGYRVLAQEELNPWPQPFA</sequence>
<dbReference type="GO" id="GO:0005840">
    <property type="term" value="C:ribosome"/>
    <property type="evidence" value="ECO:0007669"/>
    <property type="project" value="UniProtKB-KW"/>
</dbReference>
<dbReference type="EMBL" id="JADBEK010000001">
    <property type="protein sequence ID" value="MBE1583072.1"/>
    <property type="molecule type" value="Genomic_DNA"/>
</dbReference>
<keyword evidence="2" id="KW-0687">Ribonucleoprotein</keyword>
<evidence type="ECO:0000313" key="2">
    <source>
        <dbReference type="EMBL" id="MBE1583072.1"/>
    </source>
</evidence>
<evidence type="ECO:0000313" key="3">
    <source>
        <dbReference type="Proteomes" id="UP000633509"/>
    </source>
</evidence>
<dbReference type="RefSeq" id="WP_225963288.1">
    <property type="nucleotide sequence ID" value="NZ_JADBEK010000001.1"/>
</dbReference>
<dbReference type="InterPro" id="IPR027624">
    <property type="entry name" value="TOMM_cyclo_SagD"/>
</dbReference>
<organism evidence="2 3">
    <name type="scientific">Nonomuraea angiospora</name>
    <dbReference type="NCBI Taxonomy" id="46172"/>
    <lineage>
        <taxon>Bacteria</taxon>
        <taxon>Bacillati</taxon>
        <taxon>Actinomycetota</taxon>
        <taxon>Actinomycetes</taxon>
        <taxon>Streptosporangiales</taxon>
        <taxon>Streptosporangiaceae</taxon>
        <taxon>Nonomuraea</taxon>
    </lineage>
</organism>
<dbReference type="Gene3D" id="3.30.160.660">
    <property type="match status" value="1"/>
</dbReference>
<accession>A0ABR9LQZ1</accession>
<dbReference type="Proteomes" id="UP000633509">
    <property type="component" value="Unassembled WGS sequence"/>
</dbReference>
<dbReference type="PANTHER" id="PTHR37809:SF1">
    <property type="entry name" value="RIBOSOMAL PROTEIN S12 METHYLTHIOTRANSFERASE ACCESSORY FACTOR YCAO"/>
    <property type="match status" value="1"/>
</dbReference>
<dbReference type="PANTHER" id="PTHR37809">
    <property type="entry name" value="RIBOSOMAL PROTEIN S12 METHYLTHIOTRANSFERASE ACCESSORY FACTOR YCAO"/>
    <property type="match status" value="1"/>
</dbReference>
<dbReference type="PROSITE" id="PS51664">
    <property type="entry name" value="YCAO"/>
    <property type="match status" value="1"/>
</dbReference>
<reference evidence="2 3" key="1">
    <citation type="submission" date="2020-10" db="EMBL/GenBank/DDBJ databases">
        <title>Sequencing the genomes of 1000 actinobacteria strains.</title>
        <authorList>
            <person name="Klenk H.-P."/>
        </authorList>
    </citation>
    <scope>NUCLEOTIDE SEQUENCE [LARGE SCALE GENOMIC DNA]</scope>
    <source>
        <strain evidence="2 3">DSM 43173</strain>
    </source>
</reference>
<dbReference type="NCBIfam" id="TIGR03604">
    <property type="entry name" value="TOMM_cyclo_SagD"/>
    <property type="match status" value="1"/>
</dbReference>
<gene>
    <name evidence="2" type="ORF">H4W80_001330</name>
</gene>
<comment type="caution">
    <text evidence="2">The sequence shown here is derived from an EMBL/GenBank/DDBJ whole genome shotgun (WGS) entry which is preliminary data.</text>
</comment>
<name>A0ABR9LQZ1_9ACTN</name>
<dbReference type="Gene3D" id="3.30.1330.230">
    <property type="match status" value="1"/>
</dbReference>
<feature type="domain" description="YcaO" evidence="1">
    <location>
        <begin position="69"/>
        <end position="445"/>
    </location>
</feature>
<dbReference type="Pfam" id="PF02624">
    <property type="entry name" value="YcaO"/>
    <property type="match status" value="1"/>
</dbReference>
<dbReference type="Gene3D" id="3.30.40.250">
    <property type="match status" value="1"/>
</dbReference>
<keyword evidence="3" id="KW-1185">Reference proteome</keyword>
<keyword evidence="2" id="KW-0689">Ribosomal protein</keyword>
<evidence type="ECO:0000259" key="1">
    <source>
        <dbReference type="PROSITE" id="PS51664"/>
    </source>
</evidence>
<protein>
    <submittedName>
        <fullName evidence="2">Ribosomal protein S12 methylthiotransferase accessory factor</fullName>
    </submittedName>
</protein>
<dbReference type="InterPro" id="IPR003776">
    <property type="entry name" value="YcaO-like_dom"/>
</dbReference>
<proteinExistence type="predicted"/>